<protein>
    <submittedName>
        <fullName evidence="1">Uncharacterized protein</fullName>
    </submittedName>
</protein>
<sequence>MTPLQRELQLRALQWGGFVNWVYYGPNSPGVDPTQSHGDDTLAATAFTSSGERIDIPELSRSTLDEVDDTLRRRAEKPSSDMSVDQVHLLVCTHMARDCRCGDLGGAYVQALRKEVDSRRKLDDRLYGMFRIGEVAHVGQHKFAPNMLVYPRGDWLGQLEVEDIPGTLESIIQTTTRAPFPTVLGFPKQKWRGRMGLSKEEQLELYHSS</sequence>
<gene>
    <name evidence="1" type="ORF">V5O48_002251</name>
</gene>
<dbReference type="SUPFAM" id="SSF52833">
    <property type="entry name" value="Thioredoxin-like"/>
    <property type="match status" value="1"/>
</dbReference>
<keyword evidence="2" id="KW-1185">Reference proteome</keyword>
<dbReference type="CDD" id="cd03062">
    <property type="entry name" value="TRX_Fd_Sucrase"/>
    <property type="match status" value="1"/>
</dbReference>
<reference evidence="1 2" key="1">
    <citation type="submission" date="2024-02" db="EMBL/GenBank/DDBJ databases">
        <title>A draft genome for the cacao thread blight pathogen Marasmius crinis-equi.</title>
        <authorList>
            <person name="Cohen S.P."/>
            <person name="Baruah I.K."/>
            <person name="Amoako-Attah I."/>
            <person name="Bukari Y."/>
            <person name="Meinhardt L.W."/>
            <person name="Bailey B.A."/>
        </authorList>
    </citation>
    <scope>NUCLEOTIDE SEQUENCE [LARGE SCALE GENOMIC DNA]</scope>
    <source>
        <strain evidence="1 2">GH-76</strain>
    </source>
</reference>
<dbReference type="Pfam" id="PF06999">
    <property type="entry name" value="Suc_Fer-like"/>
    <property type="match status" value="1"/>
</dbReference>
<dbReference type="InterPro" id="IPR036249">
    <property type="entry name" value="Thioredoxin-like_sf"/>
</dbReference>
<dbReference type="InterPro" id="IPR009737">
    <property type="entry name" value="Aim32/Apd1-like"/>
</dbReference>
<dbReference type="Proteomes" id="UP001465976">
    <property type="component" value="Unassembled WGS sequence"/>
</dbReference>
<accession>A0ABR3FW76</accession>
<comment type="caution">
    <text evidence="1">The sequence shown here is derived from an EMBL/GenBank/DDBJ whole genome shotgun (WGS) entry which is preliminary data.</text>
</comment>
<dbReference type="PANTHER" id="PTHR31902:SF22">
    <property type="entry name" value="SLL1203 PROTEIN"/>
    <property type="match status" value="1"/>
</dbReference>
<evidence type="ECO:0000313" key="1">
    <source>
        <dbReference type="EMBL" id="KAL0579757.1"/>
    </source>
</evidence>
<dbReference type="Gene3D" id="3.40.30.10">
    <property type="entry name" value="Glutaredoxin"/>
    <property type="match status" value="1"/>
</dbReference>
<evidence type="ECO:0000313" key="2">
    <source>
        <dbReference type="Proteomes" id="UP001465976"/>
    </source>
</evidence>
<organism evidence="1 2">
    <name type="scientific">Marasmius crinis-equi</name>
    <dbReference type="NCBI Taxonomy" id="585013"/>
    <lineage>
        <taxon>Eukaryota</taxon>
        <taxon>Fungi</taxon>
        <taxon>Dikarya</taxon>
        <taxon>Basidiomycota</taxon>
        <taxon>Agaricomycotina</taxon>
        <taxon>Agaricomycetes</taxon>
        <taxon>Agaricomycetidae</taxon>
        <taxon>Agaricales</taxon>
        <taxon>Marasmiineae</taxon>
        <taxon>Marasmiaceae</taxon>
        <taxon>Marasmius</taxon>
    </lineage>
</organism>
<name>A0ABR3FW76_9AGAR</name>
<dbReference type="PANTHER" id="PTHR31902">
    <property type="entry name" value="ACTIN PATCHES DISTAL PROTEIN 1"/>
    <property type="match status" value="1"/>
</dbReference>
<dbReference type="EMBL" id="JBAHYK010000049">
    <property type="protein sequence ID" value="KAL0579757.1"/>
    <property type="molecule type" value="Genomic_DNA"/>
</dbReference>
<proteinExistence type="predicted"/>